<dbReference type="Proteomes" id="UP000315003">
    <property type="component" value="Chromosome"/>
</dbReference>
<proteinExistence type="predicted"/>
<protein>
    <submittedName>
        <fullName evidence="1">Uncharacterized protein</fullName>
    </submittedName>
</protein>
<sequence length="69" mass="8023">MPIESESQTPQQANAAVEAVIEVSWDLFSSRVDQESRDDFAQWLDDSLFQMETRLKRFSSKNSLGEKRR</sequence>
<keyword evidence="2" id="KW-1185">Reference proteome</keyword>
<evidence type="ECO:0000313" key="2">
    <source>
        <dbReference type="Proteomes" id="UP000315003"/>
    </source>
</evidence>
<dbReference type="EMBL" id="CP036272">
    <property type="protein sequence ID" value="QDT61277.1"/>
    <property type="molecule type" value="Genomic_DNA"/>
</dbReference>
<accession>A0A517SYQ3</accession>
<gene>
    <name evidence="1" type="ORF">SV7mr_38120</name>
</gene>
<reference evidence="1 2" key="1">
    <citation type="submission" date="2019-02" db="EMBL/GenBank/DDBJ databases">
        <title>Deep-cultivation of Planctomycetes and their phenomic and genomic characterization uncovers novel biology.</title>
        <authorList>
            <person name="Wiegand S."/>
            <person name="Jogler M."/>
            <person name="Boedeker C."/>
            <person name="Pinto D."/>
            <person name="Vollmers J."/>
            <person name="Rivas-Marin E."/>
            <person name="Kohn T."/>
            <person name="Peeters S.H."/>
            <person name="Heuer A."/>
            <person name="Rast P."/>
            <person name="Oberbeckmann S."/>
            <person name="Bunk B."/>
            <person name="Jeske O."/>
            <person name="Meyerdierks A."/>
            <person name="Storesund J.E."/>
            <person name="Kallscheuer N."/>
            <person name="Luecker S."/>
            <person name="Lage O.M."/>
            <person name="Pohl T."/>
            <person name="Merkel B.J."/>
            <person name="Hornburger P."/>
            <person name="Mueller R.-W."/>
            <person name="Bruemmer F."/>
            <person name="Labrenz M."/>
            <person name="Spormann A.M."/>
            <person name="Op den Camp H."/>
            <person name="Overmann J."/>
            <person name="Amann R."/>
            <person name="Jetten M.S.M."/>
            <person name="Mascher T."/>
            <person name="Medema M.H."/>
            <person name="Devos D.P."/>
            <person name="Kaster A.-K."/>
            <person name="Ovreas L."/>
            <person name="Rohde M."/>
            <person name="Galperin M.Y."/>
            <person name="Jogler C."/>
        </authorList>
    </citation>
    <scope>NUCLEOTIDE SEQUENCE [LARGE SCALE GENOMIC DNA]</scope>
    <source>
        <strain evidence="1 2">SV_7m_r</strain>
    </source>
</reference>
<evidence type="ECO:0000313" key="1">
    <source>
        <dbReference type="EMBL" id="QDT61277.1"/>
    </source>
</evidence>
<dbReference type="OrthoDB" id="283766at2"/>
<dbReference type="RefSeq" id="WP_145275207.1">
    <property type="nucleotide sequence ID" value="NZ_CP036272.1"/>
</dbReference>
<organism evidence="1 2">
    <name type="scientific">Stieleria bergensis</name>
    <dbReference type="NCBI Taxonomy" id="2528025"/>
    <lineage>
        <taxon>Bacteria</taxon>
        <taxon>Pseudomonadati</taxon>
        <taxon>Planctomycetota</taxon>
        <taxon>Planctomycetia</taxon>
        <taxon>Pirellulales</taxon>
        <taxon>Pirellulaceae</taxon>
        <taxon>Stieleria</taxon>
    </lineage>
</organism>
<name>A0A517SYQ3_9BACT</name>
<dbReference type="AlphaFoldDB" id="A0A517SYQ3"/>